<gene>
    <name evidence="2" type="ORF">FCL42_03500</name>
</gene>
<organism evidence="2 3">
    <name type="scientific">Ferrimonas aestuarii</name>
    <dbReference type="NCBI Taxonomy" id="2569539"/>
    <lineage>
        <taxon>Bacteria</taxon>
        <taxon>Pseudomonadati</taxon>
        <taxon>Pseudomonadota</taxon>
        <taxon>Gammaproteobacteria</taxon>
        <taxon>Alteromonadales</taxon>
        <taxon>Ferrimonadaceae</taxon>
        <taxon>Ferrimonas</taxon>
    </lineage>
</organism>
<comment type="caution">
    <text evidence="2">The sequence shown here is derived from an EMBL/GenBank/DDBJ whole genome shotgun (WGS) entry which is preliminary data.</text>
</comment>
<evidence type="ECO:0000256" key="1">
    <source>
        <dbReference type="SAM" id="SignalP"/>
    </source>
</evidence>
<dbReference type="Gene3D" id="2.60.40.3230">
    <property type="match status" value="1"/>
</dbReference>
<accession>A0A4U1BS04</accession>
<feature type="chain" id="PRO_5020985106" evidence="1">
    <location>
        <begin position="23"/>
        <end position="130"/>
    </location>
</feature>
<dbReference type="PROSITE" id="PS51257">
    <property type="entry name" value="PROKAR_LIPOPROTEIN"/>
    <property type="match status" value="1"/>
</dbReference>
<reference evidence="2 3" key="1">
    <citation type="submission" date="2019-04" db="EMBL/GenBank/DDBJ databases">
        <authorList>
            <person name="Hwang J.C."/>
        </authorList>
    </citation>
    <scope>NUCLEOTIDE SEQUENCE [LARGE SCALE GENOMIC DNA]</scope>
    <source>
        <strain evidence="2 3">IMCC35002</strain>
    </source>
</reference>
<dbReference type="AlphaFoldDB" id="A0A4U1BS04"/>
<evidence type="ECO:0000313" key="3">
    <source>
        <dbReference type="Proteomes" id="UP000305675"/>
    </source>
</evidence>
<dbReference type="OrthoDB" id="5616034at2"/>
<dbReference type="InterPro" id="IPR038483">
    <property type="entry name" value="YcfL-like_sf"/>
</dbReference>
<protein>
    <submittedName>
        <fullName evidence="2">DUF1425 domain-containing protein</fullName>
    </submittedName>
</protein>
<feature type="signal peptide" evidence="1">
    <location>
        <begin position="1"/>
        <end position="22"/>
    </location>
</feature>
<name>A0A4U1BS04_9GAMM</name>
<dbReference type="Pfam" id="PF07233">
    <property type="entry name" value="DUF1425"/>
    <property type="match status" value="1"/>
</dbReference>
<dbReference type="CDD" id="cd09030">
    <property type="entry name" value="DUF1425"/>
    <property type="match status" value="1"/>
</dbReference>
<dbReference type="EMBL" id="SWCJ01000002">
    <property type="protein sequence ID" value="TKB57356.1"/>
    <property type="molecule type" value="Genomic_DNA"/>
</dbReference>
<dbReference type="RefSeq" id="WP_136862002.1">
    <property type="nucleotide sequence ID" value="NZ_SWCJ01000002.1"/>
</dbReference>
<keyword evidence="3" id="KW-1185">Reference proteome</keyword>
<keyword evidence="1" id="KW-0732">Signal</keyword>
<dbReference type="InterPro" id="IPR010824">
    <property type="entry name" value="DUF1425"/>
</dbReference>
<dbReference type="Proteomes" id="UP000305675">
    <property type="component" value="Unassembled WGS sequence"/>
</dbReference>
<evidence type="ECO:0000313" key="2">
    <source>
        <dbReference type="EMBL" id="TKB57356.1"/>
    </source>
</evidence>
<proteinExistence type="predicted"/>
<sequence>MKRVMVVALVAALVGCSTTTSGLVVHSSSAEDVQINNGALGRDLSLVSVNKGRLNGRLQGRVNLESNSSSDLYLQYRFSFFDGEGVLQESAHDGWHSLNLAGGERRQVSSLSLNSKAEDFRFEIRRIISD</sequence>